<accession>H0HYT1</accession>
<gene>
    <name evidence="2" type="ORF">MAXJ12_26828</name>
</gene>
<proteinExistence type="predicted"/>
<feature type="transmembrane region" description="Helical" evidence="1">
    <location>
        <begin position="217"/>
        <end position="240"/>
    </location>
</feature>
<keyword evidence="1" id="KW-0472">Membrane</keyword>
<dbReference type="PATRIC" id="fig|1107882.3.peg.5198"/>
<dbReference type="OrthoDB" id="8393871at2"/>
<sequence>MSFALRNRPFQDSSAGSVDFNVVFAGLAVTGFLNGSVLRMKNALSNDPVGALLGTFGISVIVWVGIGFATAFLWASTGREFSRRDACMALGAFALFLVPAAPFSWIGLTLIAVYIMRGAAPASIHRRGAAILLAVTVPMFWSRLAFSLFGDVLLRIDAALVSAATGAYRVGNAIAFAVGWGYYWIAPACSSVANISLAFLVYVLAREIPSGERRLPFRYGLLAIFSVVALNVARMGITGISRAHYDLMHGPLGATLAGWLSLAAMTGICWWGGHRVRNA</sequence>
<evidence type="ECO:0000256" key="1">
    <source>
        <dbReference type="SAM" id="Phobius"/>
    </source>
</evidence>
<feature type="transmembrane region" description="Helical" evidence="1">
    <location>
        <begin position="50"/>
        <end position="75"/>
    </location>
</feature>
<feature type="transmembrane region" description="Helical" evidence="1">
    <location>
        <begin position="184"/>
        <end position="205"/>
    </location>
</feature>
<feature type="transmembrane region" description="Helical" evidence="1">
    <location>
        <begin position="128"/>
        <end position="146"/>
    </location>
</feature>
<dbReference type="AlphaFoldDB" id="H0HYT1"/>
<organism evidence="2 3">
    <name type="scientific">Mesorhizobium alhagi CCNWXJ12-2</name>
    <dbReference type="NCBI Taxonomy" id="1107882"/>
    <lineage>
        <taxon>Bacteria</taxon>
        <taxon>Pseudomonadati</taxon>
        <taxon>Pseudomonadota</taxon>
        <taxon>Alphaproteobacteria</taxon>
        <taxon>Hyphomicrobiales</taxon>
        <taxon>Phyllobacteriaceae</taxon>
        <taxon>Allomesorhizobium</taxon>
    </lineage>
</organism>
<evidence type="ECO:0008006" key="4">
    <source>
        <dbReference type="Google" id="ProtNLM"/>
    </source>
</evidence>
<keyword evidence="3" id="KW-1185">Reference proteome</keyword>
<evidence type="ECO:0000313" key="2">
    <source>
        <dbReference type="EMBL" id="EHK54108.1"/>
    </source>
</evidence>
<keyword evidence="1" id="KW-0812">Transmembrane</keyword>
<feature type="transmembrane region" description="Helical" evidence="1">
    <location>
        <begin position="87"/>
        <end position="116"/>
    </location>
</feature>
<keyword evidence="1" id="KW-1133">Transmembrane helix</keyword>
<dbReference type="Proteomes" id="UP000003250">
    <property type="component" value="Unassembled WGS sequence"/>
</dbReference>
<protein>
    <recommendedName>
        <fullName evidence="4">Exosortase/archaeosortase family protein</fullName>
    </recommendedName>
</protein>
<evidence type="ECO:0000313" key="3">
    <source>
        <dbReference type="Proteomes" id="UP000003250"/>
    </source>
</evidence>
<feature type="transmembrane region" description="Helical" evidence="1">
    <location>
        <begin position="20"/>
        <end position="38"/>
    </location>
</feature>
<feature type="transmembrane region" description="Helical" evidence="1">
    <location>
        <begin position="252"/>
        <end position="273"/>
    </location>
</feature>
<reference evidence="2 3" key="1">
    <citation type="journal article" date="2012" name="J. Bacteriol.">
        <title>Draft Genome Sequence of Mesorhizobium alhagi CCNWXJ12-2T, a Novel Salt-Resistant Species Isolated from the Desert of Northwestern China.</title>
        <authorList>
            <person name="Zhou M."/>
            <person name="Chen W."/>
            <person name="Chen H."/>
            <person name="Wei G."/>
        </authorList>
    </citation>
    <scope>NUCLEOTIDE SEQUENCE [LARGE SCALE GENOMIC DNA]</scope>
    <source>
        <strain evidence="2 3">CCNWXJ12-2</strain>
    </source>
</reference>
<dbReference type="RefSeq" id="WP_008838938.1">
    <property type="nucleotide sequence ID" value="NZ_AHAM01000229.1"/>
</dbReference>
<dbReference type="EMBL" id="AHAM01000229">
    <property type="protein sequence ID" value="EHK54108.1"/>
    <property type="molecule type" value="Genomic_DNA"/>
</dbReference>
<name>H0HYT1_9HYPH</name>